<evidence type="ECO:0000313" key="1">
    <source>
        <dbReference type="EMBL" id="GIP16610.1"/>
    </source>
</evidence>
<keyword evidence="2" id="KW-1185">Reference proteome</keyword>
<evidence type="ECO:0000313" key="2">
    <source>
        <dbReference type="Proteomes" id="UP000683139"/>
    </source>
</evidence>
<accession>A0A920CXR9</accession>
<proteinExistence type="predicted"/>
<reference evidence="1" key="1">
    <citation type="submission" date="2021-03" db="EMBL/GenBank/DDBJ databases">
        <title>Antimicrobial resistance genes in bacteria isolated from Japanese honey, and their potential for conferring macrolide and lincosamide resistance in the American foulbrood pathogen Paenibacillus larvae.</title>
        <authorList>
            <person name="Okamoto M."/>
            <person name="Kumagai M."/>
            <person name="Kanamori H."/>
            <person name="Takamatsu D."/>
        </authorList>
    </citation>
    <scope>NUCLEOTIDE SEQUENCE</scope>
    <source>
        <strain evidence="1">J40TS1</strain>
    </source>
</reference>
<dbReference type="AlphaFoldDB" id="A0A920CXR9"/>
<organism evidence="1 2">
    <name type="scientific">Paenibacillus montaniterrae</name>
    <dbReference type="NCBI Taxonomy" id="429341"/>
    <lineage>
        <taxon>Bacteria</taxon>
        <taxon>Bacillati</taxon>
        <taxon>Bacillota</taxon>
        <taxon>Bacilli</taxon>
        <taxon>Bacillales</taxon>
        <taxon>Paenibacillaceae</taxon>
        <taxon>Paenibacillus</taxon>
    </lineage>
</organism>
<name>A0A920CXR9_9BACL</name>
<dbReference type="EMBL" id="BOSE01000003">
    <property type="protein sequence ID" value="GIP16610.1"/>
    <property type="molecule type" value="Genomic_DNA"/>
</dbReference>
<dbReference type="Proteomes" id="UP000683139">
    <property type="component" value="Unassembled WGS sequence"/>
</dbReference>
<protein>
    <submittedName>
        <fullName evidence="1">Uncharacterized protein</fullName>
    </submittedName>
</protein>
<comment type="caution">
    <text evidence="1">The sequence shown here is derived from an EMBL/GenBank/DDBJ whole genome shotgun (WGS) entry which is preliminary data.</text>
</comment>
<gene>
    <name evidence="1" type="ORF">J40TS1_22520</name>
</gene>
<sequence length="48" mass="5229">MQQLLIACALLLCMLVIYLHVAGGEQGLSQQQKKAHDAATEYVRGIDS</sequence>